<dbReference type="InterPro" id="IPR036890">
    <property type="entry name" value="HATPase_C_sf"/>
</dbReference>
<evidence type="ECO:0000313" key="5">
    <source>
        <dbReference type="EMBL" id="HIS83446.1"/>
    </source>
</evidence>
<dbReference type="InterPro" id="IPR004358">
    <property type="entry name" value="Sig_transdc_His_kin-like_C"/>
</dbReference>
<dbReference type="AlphaFoldDB" id="A0A9D1FXV1"/>
<comment type="caution">
    <text evidence="5">The sequence shown here is derived from an EMBL/GenBank/DDBJ whole genome shotgun (WGS) entry which is preliminary data.</text>
</comment>
<dbReference type="Gene3D" id="3.30.565.10">
    <property type="entry name" value="Histidine kinase-like ATPase, C-terminal domain"/>
    <property type="match status" value="1"/>
</dbReference>
<accession>A0A9D1FXV1</accession>
<evidence type="ECO:0000256" key="2">
    <source>
        <dbReference type="ARBA" id="ARBA00012438"/>
    </source>
</evidence>
<dbReference type="Proteomes" id="UP000824139">
    <property type="component" value="Unassembled WGS sequence"/>
</dbReference>
<evidence type="ECO:0000313" key="6">
    <source>
        <dbReference type="Proteomes" id="UP000824139"/>
    </source>
</evidence>
<dbReference type="PANTHER" id="PTHR43547:SF2">
    <property type="entry name" value="HYBRID SIGNAL TRANSDUCTION HISTIDINE KINASE C"/>
    <property type="match status" value="1"/>
</dbReference>
<feature type="domain" description="Histidine kinase" evidence="4">
    <location>
        <begin position="12"/>
        <end position="219"/>
    </location>
</feature>
<gene>
    <name evidence="5" type="ORF">IAD41_07570</name>
</gene>
<dbReference type="SUPFAM" id="SSF55874">
    <property type="entry name" value="ATPase domain of HSP90 chaperone/DNA topoisomerase II/histidine kinase"/>
    <property type="match status" value="1"/>
</dbReference>
<dbReference type="EC" id="2.7.13.3" evidence="2"/>
<dbReference type="PRINTS" id="PR00344">
    <property type="entry name" value="BCTRLSENSOR"/>
</dbReference>
<dbReference type="EMBL" id="DVJO01000167">
    <property type="protein sequence ID" value="HIS83446.1"/>
    <property type="molecule type" value="Genomic_DNA"/>
</dbReference>
<keyword evidence="5" id="KW-0808">Transferase</keyword>
<dbReference type="GO" id="GO:0000155">
    <property type="term" value="F:phosphorelay sensor kinase activity"/>
    <property type="evidence" value="ECO:0007669"/>
    <property type="project" value="TreeGrafter"/>
</dbReference>
<evidence type="ECO:0000256" key="1">
    <source>
        <dbReference type="ARBA" id="ARBA00000085"/>
    </source>
</evidence>
<name>A0A9D1FXV1_9BACT</name>
<keyword evidence="3" id="KW-0597">Phosphoprotein</keyword>
<evidence type="ECO:0000259" key="4">
    <source>
        <dbReference type="PROSITE" id="PS50109"/>
    </source>
</evidence>
<dbReference type="InterPro" id="IPR005467">
    <property type="entry name" value="His_kinase_dom"/>
</dbReference>
<keyword evidence="5" id="KW-0418">Kinase</keyword>
<evidence type="ECO:0000256" key="3">
    <source>
        <dbReference type="ARBA" id="ARBA00022553"/>
    </source>
</evidence>
<dbReference type="PROSITE" id="PS50109">
    <property type="entry name" value="HIS_KIN"/>
    <property type="match status" value="1"/>
</dbReference>
<dbReference type="Pfam" id="PF02518">
    <property type="entry name" value="HATPase_c"/>
    <property type="match status" value="1"/>
</dbReference>
<protein>
    <recommendedName>
        <fullName evidence="2">histidine kinase</fullName>
        <ecNumber evidence="2">2.7.13.3</ecNumber>
    </recommendedName>
</protein>
<organism evidence="5 6">
    <name type="scientific">Candidatus Scatenecus faecavium</name>
    <dbReference type="NCBI Taxonomy" id="2840915"/>
    <lineage>
        <taxon>Bacteria</taxon>
        <taxon>Candidatus Scatenecus</taxon>
    </lineage>
</organism>
<comment type="catalytic activity">
    <reaction evidence="1">
        <text>ATP + protein L-histidine = ADP + protein N-phospho-L-histidine.</text>
        <dbReference type="EC" id="2.7.13.3"/>
    </reaction>
</comment>
<sequence length="220" mass="25049">MQDEYIKNQARCIAHEIRNQVSISDVYCEIIRKHLQKNNIVIPSVENALNCIQKSSKIINNSLLDLKSLSTYDFKILDLNSLLLQAIEMANVYIHDKCIEITLHTDENCQVEVDENKFLACVINLLKNAIEAIEISGWIKVKAEVHQDFVQIKISNNGAKIPEEFVKNIFDEGRTTKTYGSGLGLFICKNNFKSMDAELKLVKSNEEVTEFEIKLPVKSS</sequence>
<dbReference type="PANTHER" id="PTHR43547">
    <property type="entry name" value="TWO-COMPONENT HISTIDINE KINASE"/>
    <property type="match status" value="1"/>
</dbReference>
<dbReference type="SMART" id="SM00387">
    <property type="entry name" value="HATPase_c"/>
    <property type="match status" value="1"/>
</dbReference>
<reference evidence="5" key="1">
    <citation type="submission" date="2020-10" db="EMBL/GenBank/DDBJ databases">
        <authorList>
            <person name="Gilroy R."/>
        </authorList>
    </citation>
    <scope>NUCLEOTIDE SEQUENCE</scope>
    <source>
        <strain evidence="5">CHK152-2994</strain>
    </source>
</reference>
<dbReference type="InterPro" id="IPR003594">
    <property type="entry name" value="HATPase_dom"/>
</dbReference>
<reference evidence="5" key="2">
    <citation type="journal article" date="2021" name="PeerJ">
        <title>Extensive microbial diversity within the chicken gut microbiome revealed by metagenomics and culture.</title>
        <authorList>
            <person name="Gilroy R."/>
            <person name="Ravi A."/>
            <person name="Getino M."/>
            <person name="Pursley I."/>
            <person name="Horton D.L."/>
            <person name="Alikhan N.F."/>
            <person name="Baker D."/>
            <person name="Gharbi K."/>
            <person name="Hall N."/>
            <person name="Watson M."/>
            <person name="Adriaenssens E.M."/>
            <person name="Foster-Nyarko E."/>
            <person name="Jarju S."/>
            <person name="Secka A."/>
            <person name="Antonio M."/>
            <person name="Oren A."/>
            <person name="Chaudhuri R.R."/>
            <person name="La Ragione R."/>
            <person name="Hildebrand F."/>
            <person name="Pallen M.J."/>
        </authorList>
    </citation>
    <scope>NUCLEOTIDE SEQUENCE</scope>
    <source>
        <strain evidence="5">CHK152-2994</strain>
    </source>
</reference>
<proteinExistence type="predicted"/>